<name>A0A9P3PXG7_LYOSH</name>
<sequence>MLGLLLHNIVVLYQDLSRNRDLVCFMFLEFNRLCRPLRGSFSTDGDSQFGEKRFTFQLKLLPYRGLCSGTEST</sequence>
<keyword evidence="2" id="KW-1185">Reference proteome</keyword>
<gene>
    <name evidence="1" type="ORF">LshimejAT787_1801640</name>
</gene>
<comment type="caution">
    <text evidence="1">The sequence shown here is derived from an EMBL/GenBank/DDBJ whole genome shotgun (WGS) entry which is preliminary data.</text>
</comment>
<evidence type="ECO:0000313" key="1">
    <source>
        <dbReference type="EMBL" id="GLB44827.1"/>
    </source>
</evidence>
<accession>A0A9P3PXG7</accession>
<dbReference type="AlphaFoldDB" id="A0A9P3PXG7"/>
<reference evidence="1" key="1">
    <citation type="submission" date="2022-07" db="EMBL/GenBank/DDBJ databases">
        <title>The genome of Lyophyllum shimeji provides insight into the initial evolution of ectomycorrhizal fungal genome.</title>
        <authorList>
            <person name="Kobayashi Y."/>
            <person name="Shibata T."/>
            <person name="Hirakawa H."/>
            <person name="Shigenobu S."/>
            <person name="Nishiyama T."/>
            <person name="Yamada A."/>
            <person name="Hasebe M."/>
            <person name="Kawaguchi M."/>
        </authorList>
    </citation>
    <scope>NUCLEOTIDE SEQUENCE</scope>
    <source>
        <strain evidence="1">AT787</strain>
    </source>
</reference>
<evidence type="ECO:0000313" key="2">
    <source>
        <dbReference type="Proteomes" id="UP001063166"/>
    </source>
</evidence>
<organism evidence="1 2">
    <name type="scientific">Lyophyllum shimeji</name>
    <name type="common">Hon-shimeji</name>
    <name type="synonym">Tricholoma shimeji</name>
    <dbReference type="NCBI Taxonomy" id="47721"/>
    <lineage>
        <taxon>Eukaryota</taxon>
        <taxon>Fungi</taxon>
        <taxon>Dikarya</taxon>
        <taxon>Basidiomycota</taxon>
        <taxon>Agaricomycotina</taxon>
        <taxon>Agaricomycetes</taxon>
        <taxon>Agaricomycetidae</taxon>
        <taxon>Agaricales</taxon>
        <taxon>Tricholomatineae</taxon>
        <taxon>Lyophyllaceae</taxon>
        <taxon>Lyophyllum</taxon>
    </lineage>
</organism>
<dbReference type="EMBL" id="BRPK01000018">
    <property type="protein sequence ID" value="GLB44827.1"/>
    <property type="molecule type" value="Genomic_DNA"/>
</dbReference>
<dbReference type="Proteomes" id="UP001063166">
    <property type="component" value="Unassembled WGS sequence"/>
</dbReference>
<protein>
    <submittedName>
        <fullName evidence="1">Uncharacterized protein</fullName>
    </submittedName>
</protein>
<proteinExistence type="predicted"/>